<keyword evidence="4 6" id="KW-1133">Transmembrane helix</keyword>
<dbReference type="Pfam" id="PF07690">
    <property type="entry name" value="MFS_1"/>
    <property type="match status" value="1"/>
</dbReference>
<evidence type="ECO:0000256" key="1">
    <source>
        <dbReference type="ARBA" id="ARBA00004651"/>
    </source>
</evidence>
<keyword evidence="9" id="KW-1185">Reference proteome</keyword>
<feature type="transmembrane region" description="Helical" evidence="6">
    <location>
        <begin position="166"/>
        <end position="185"/>
    </location>
</feature>
<dbReference type="OrthoDB" id="9781976at2"/>
<reference evidence="9" key="1">
    <citation type="submission" date="2018-09" db="EMBL/GenBank/DDBJ databases">
        <title>Acidovorax cavernicola nov. sp. isolated from Gruta de las Maravillas (Aracena, Spain).</title>
        <authorList>
            <person name="Jurado V."/>
            <person name="Gutierrez-Patricio S."/>
            <person name="Gonzalez-Pimentel J.L."/>
            <person name="Miller A.Z."/>
            <person name="Laiz L."/>
            <person name="Saiz-Jimenez C."/>
        </authorList>
    </citation>
    <scope>NUCLEOTIDE SEQUENCE [LARGE SCALE GENOMIC DNA]</scope>
    <source>
        <strain evidence="9">1011MAR3C25</strain>
    </source>
</reference>
<dbReference type="SUPFAM" id="SSF103473">
    <property type="entry name" value="MFS general substrate transporter"/>
    <property type="match status" value="1"/>
</dbReference>
<keyword evidence="3 6" id="KW-0812">Transmembrane</keyword>
<evidence type="ECO:0000313" key="8">
    <source>
        <dbReference type="EMBL" id="RJE82939.1"/>
    </source>
</evidence>
<dbReference type="InterPro" id="IPR011701">
    <property type="entry name" value="MFS"/>
</dbReference>
<feature type="transmembrane region" description="Helical" evidence="6">
    <location>
        <begin position="210"/>
        <end position="232"/>
    </location>
</feature>
<evidence type="ECO:0000313" key="9">
    <source>
        <dbReference type="Proteomes" id="UP000284202"/>
    </source>
</evidence>
<feature type="transmembrane region" description="Helical" evidence="6">
    <location>
        <begin position="252"/>
        <end position="271"/>
    </location>
</feature>
<dbReference type="InterPro" id="IPR036259">
    <property type="entry name" value="MFS_trans_sf"/>
</dbReference>
<dbReference type="GO" id="GO:0022857">
    <property type="term" value="F:transmembrane transporter activity"/>
    <property type="evidence" value="ECO:0007669"/>
    <property type="project" value="InterPro"/>
</dbReference>
<dbReference type="GO" id="GO:0005886">
    <property type="term" value="C:plasma membrane"/>
    <property type="evidence" value="ECO:0007669"/>
    <property type="project" value="UniProtKB-SubCell"/>
</dbReference>
<feature type="transmembrane region" description="Helical" evidence="6">
    <location>
        <begin position="134"/>
        <end position="154"/>
    </location>
</feature>
<proteinExistence type="predicted"/>
<name>A0A418SPS4_9RHOB</name>
<feature type="transmembrane region" description="Helical" evidence="6">
    <location>
        <begin position="336"/>
        <end position="359"/>
    </location>
</feature>
<comment type="caution">
    <text evidence="8">The sequence shown here is derived from an EMBL/GenBank/DDBJ whole genome shotgun (WGS) entry which is preliminary data.</text>
</comment>
<feature type="transmembrane region" description="Helical" evidence="6">
    <location>
        <begin position="49"/>
        <end position="69"/>
    </location>
</feature>
<accession>A0A418SPS4</accession>
<dbReference type="Proteomes" id="UP000284202">
    <property type="component" value="Unassembled WGS sequence"/>
</dbReference>
<protein>
    <submittedName>
        <fullName evidence="8">MFS transporter</fullName>
    </submittedName>
</protein>
<dbReference type="PANTHER" id="PTHR43124:SF3">
    <property type="entry name" value="CHLORAMPHENICOL EFFLUX PUMP RV0191"/>
    <property type="match status" value="1"/>
</dbReference>
<dbReference type="PROSITE" id="PS50850">
    <property type="entry name" value="MFS"/>
    <property type="match status" value="1"/>
</dbReference>
<keyword evidence="5 6" id="KW-0472">Membrane</keyword>
<dbReference type="Gene3D" id="1.20.1250.20">
    <property type="entry name" value="MFS general substrate transporter like domains"/>
    <property type="match status" value="2"/>
</dbReference>
<evidence type="ECO:0000256" key="6">
    <source>
        <dbReference type="SAM" id="Phobius"/>
    </source>
</evidence>
<evidence type="ECO:0000256" key="4">
    <source>
        <dbReference type="ARBA" id="ARBA00022989"/>
    </source>
</evidence>
<dbReference type="InterPro" id="IPR050189">
    <property type="entry name" value="MFS_Efflux_Transporters"/>
</dbReference>
<feature type="transmembrane region" description="Helical" evidence="6">
    <location>
        <begin position="278"/>
        <end position="299"/>
    </location>
</feature>
<feature type="transmembrane region" description="Helical" evidence="6">
    <location>
        <begin position="9"/>
        <end position="29"/>
    </location>
</feature>
<dbReference type="EMBL" id="QZCG01000013">
    <property type="protein sequence ID" value="RJE82939.1"/>
    <property type="molecule type" value="Genomic_DNA"/>
</dbReference>
<dbReference type="RefSeq" id="WP_119751260.1">
    <property type="nucleotide sequence ID" value="NZ_QZCG01000013.1"/>
</dbReference>
<dbReference type="InterPro" id="IPR020846">
    <property type="entry name" value="MFS_dom"/>
</dbReference>
<feature type="transmembrane region" description="Helical" evidence="6">
    <location>
        <begin position="76"/>
        <end position="96"/>
    </location>
</feature>
<evidence type="ECO:0000256" key="2">
    <source>
        <dbReference type="ARBA" id="ARBA00022475"/>
    </source>
</evidence>
<feature type="transmembrane region" description="Helical" evidence="6">
    <location>
        <begin position="371"/>
        <end position="388"/>
    </location>
</feature>
<feature type="transmembrane region" description="Helical" evidence="6">
    <location>
        <begin position="102"/>
        <end position="122"/>
    </location>
</feature>
<sequence>MATPAQGRWWALVLLSSGVVGAMTCWFSATAIMPQLILEWSLTPAQAGWLTNSVQLGFVFGAIAASLVNLPDIMRLTRLIAISALLAGAANAVLLAQPGWTVAVIARFVTGMALAGVYPPAMKLMATWFVHGRGLAMGVLIGAVTLGSSMPHLFRAVSDGLDWRVVVILSSAGAVLSVIIFAILVKEGPYAFGRAVFDPRRAFATFRERSLLLANLGYFGHMWELYAMWAWFLAFATAARQEGTATLGSPSFFAFLVVASGAIGCVLGGMLSDRIGRCLTTAGMMAISGACALLIGFAFDGPAWLLALIAIIWGISIIGDSAQYSAAVTELSDPRFVGTALTIQVSVGFALTVFTIWMMPHVAAFLGGWQWAYVVLLPGPLVGIWAMLRLRRLPEAARLAGGKG</sequence>
<evidence type="ECO:0000259" key="7">
    <source>
        <dbReference type="PROSITE" id="PS50850"/>
    </source>
</evidence>
<evidence type="ECO:0000256" key="3">
    <source>
        <dbReference type="ARBA" id="ARBA00022692"/>
    </source>
</evidence>
<organism evidence="8 9">
    <name type="scientific">Paracoccus onubensis</name>
    <dbReference type="NCBI Taxonomy" id="1675788"/>
    <lineage>
        <taxon>Bacteria</taxon>
        <taxon>Pseudomonadati</taxon>
        <taxon>Pseudomonadota</taxon>
        <taxon>Alphaproteobacteria</taxon>
        <taxon>Rhodobacterales</taxon>
        <taxon>Paracoccaceae</taxon>
        <taxon>Paracoccus</taxon>
    </lineage>
</organism>
<dbReference type="AlphaFoldDB" id="A0A418SPS4"/>
<gene>
    <name evidence="8" type="ORF">D3P04_18080</name>
</gene>
<comment type="subcellular location">
    <subcellularLocation>
        <location evidence="1">Cell membrane</location>
        <topology evidence="1">Multi-pass membrane protein</topology>
    </subcellularLocation>
</comment>
<keyword evidence="2" id="KW-1003">Cell membrane</keyword>
<feature type="transmembrane region" description="Helical" evidence="6">
    <location>
        <begin position="305"/>
        <end position="324"/>
    </location>
</feature>
<evidence type="ECO:0000256" key="5">
    <source>
        <dbReference type="ARBA" id="ARBA00023136"/>
    </source>
</evidence>
<feature type="domain" description="Major facilitator superfamily (MFS) profile" evidence="7">
    <location>
        <begin position="1"/>
        <end position="397"/>
    </location>
</feature>
<dbReference type="PANTHER" id="PTHR43124">
    <property type="entry name" value="PURINE EFFLUX PUMP PBUE"/>
    <property type="match status" value="1"/>
</dbReference>